<protein>
    <submittedName>
        <fullName evidence="5">EAL domain-containing protein</fullName>
    </submittedName>
</protein>
<dbReference type="InterPro" id="IPR029787">
    <property type="entry name" value="Nucleotide_cyclase"/>
</dbReference>
<comment type="caution">
    <text evidence="5">The sequence shown here is derived from an EMBL/GenBank/DDBJ whole genome shotgun (WGS) entry which is preliminary data.</text>
</comment>
<organism evidence="5">
    <name type="scientific">Sphingomonas psychrotolerans</name>
    <dbReference type="NCBI Taxonomy" id="1327635"/>
    <lineage>
        <taxon>Bacteria</taxon>
        <taxon>Pseudomonadati</taxon>
        <taxon>Pseudomonadota</taxon>
        <taxon>Alphaproteobacteria</taxon>
        <taxon>Sphingomonadales</taxon>
        <taxon>Sphingomonadaceae</taxon>
        <taxon>Sphingomonas</taxon>
    </lineage>
</organism>
<dbReference type="PANTHER" id="PTHR44757:SF2">
    <property type="entry name" value="BIOFILM ARCHITECTURE MAINTENANCE PROTEIN MBAA"/>
    <property type="match status" value="1"/>
</dbReference>
<feature type="transmembrane region" description="Helical" evidence="2">
    <location>
        <begin position="282"/>
        <end position="307"/>
    </location>
</feature>
<dbReference type="SUPFAM" id="SSF141868">
    <property type="entry name" value="EAL domain-like"/>
    <property type="match status" value="1"/>
</dbReference>
<dbReference type="InterPro" id="IPR000160">
    <property type="entry name" value="GGDEF_dom"/>
</dbReference>
<keyword evidence="2" id="KW-0812">Transmembrane</keyword>
<dbReference type="SMART" id="SM00052">
    <property type="entry name" value="EAL"/>
    <property type="match status" value="1"/>
</dbReference>
<dbReference type="PROSITE" id="PS50883">
    <property type="entry name" value="EAL"/>
    <property type="match status" value="1"/>
</dbReference>
<dbReference type="Gene3D" id="3.20.20.450">
    <property type="entry name" value="EAL domain"/>
    <property type="match status" value="1"/>
</dbReference>
<keyword evidence="2" id="KW-1133">Transmembrane helix</keyword>
<dbReference type="Pfam" id="PF00990">
    <property type="entry name" value="GGDEF"/>
    <property type="match status" value="1"/>
</dbReference>
<sequence length="776" mass="83986">MFHLPAFQRAAPRRRFVAFVALPAVCLAAALVLFGLWSLWITAERSDRATRDRQVREVHLAIGATLDELAQSQAGVAIWDPAVAELGKPKPDLDWLDQNVGTWLNYVFNHEVDLILDARNRPVYAMENGVRASPAAFARIEPGVRPLIDAVRGRSTRPANPHERLPKVKPHPGSTVRTSPIAIHATDLVDISGKAAVASVMRMVPDSYTSKAAPGSEPLLVSIRYLNTSLMRDLQRVRGIVGARVTRTATVSVSGEYSVPLSSFRGQRIGYFTWRPEMPGKAILGSVLLKGGVALLALLVLLAALIANIGRLMSRDAESILVLEEARLELQAKEAQAQYLASHDPLTALPNRVSFSKFVDEAISAMTGDRLLGVMLVDLDRFKNVNDTLGHLAGDKLIRAVAVRLVDCVGANNVVARLGGDEFAFCITDCAEQEELAKVAETALAALRLPFDVAGSVVHIGGSIGIAVCPVQGSERTELLRKADIAMYRAKEGGRDGYRFFSPEMDESIVSRRVIEADLRAALRSGDQLFVAYQPKLDASGARIMGLEALVRWRHPARGELAPDAFIPIAEECGLIGSIGDWVLAETCRVARLWPGLSMAVNISPVQFRTPGVAQSIKSIVLGAGIEPRRIELEVTESILVEDDELVKAALAELRAEGFRIALDDFGTGYSSLSYLKKFKVDRIKIDKSFVKRLGQDPEAIAIVQAVIALGHAMALSVTAEGVETEEQGCLLQVAGCNELQGFLFSKALLESELHALLNHPFTPLAAGGSARLLSA</sequence>
<dbReference type="EMBL" id="JALMLT010000002">
    <property type="protein sequence ID" value="MDT8758743.1"/>
    <property type="molecule type" value="Genomic_DNA"/>
</dbReference>
<feature type="region of interest" description="Disordered" evidence="1">
    <location>
        <begin position="154"/>
        <end position="177"/>
    </location>
</feature>
<dbReference type="Gene3D" id="3.30.70.270">
    <property type="match status" value="1"/>
</dbReference>
<accession>A0ABU3N2G3</accession>
<dbReference type="InterPro" id="IPR001633">
    <property type="entry name" value="EAL_dom"/>
</dbReference>
<keyword evidence="2" id="KW-0472">Membrane</keyword>
<feature type="domain" description="GGDEF" evidence="4">
    <location>
        <begin position="370"/>
        <end position="503"/>
    </location>
</feature>
<dbReference type="PANTHER" id="PTHR44757">
    <property type="entry name" value="DIGUANYLATE CYCLASE DGCP"/>
    <property type="match status" value="1"/>
</dbReference>
<evidence type="ECO:0000259" key="3">
    <source>
        <dbReference type="PROSITE" id="PS50883"/>
    </source>
</evidence>
<feature type="domain" description="EAL" evidence="3">
    <location>
        <begin position="512"/>
        <end position="762"/>
    </location>
</feature>
<dbReference type="Pfam" id="PF00563">
    <property type="entry name" value="EAL"/>
    <property type="match status" value="1"/>
</dbReference>
<dbReference type="InterPro" id="IPR043128">
    <property type="entry name" value="Rev_trsase/Diguanyl_cyclase"/>
</dbReference>
<dbReference type="InterPro" id="IPR007892">
    <property type="entry name" value="CHASE4"/>
</dbReference>
<dbReference type="SUPFAM" id="SSF55073">
    <property type="entry name" value="Nucleotide cyclase"/>
    <property type="match status" value="1"/>
</dbReference>
<dbReference type="InterPro" id="IPR035919">
    <property type="entry name" value="EAL_sf"/>
</dbReference>
<dbReference type="Pfam" id="PF05228">
    <property type="entry name" value="CHASE4"/>
    <property type="match status" value="1"/>
</dbReference>
<evidence type="ECO:0000313" key="5">
    <source>
        <dbReference type="EMBL" id="MDT8758743.1"/>
    </source>
</evidence>
<dbReference type="SMART" id="SM00267">
    <property type="entry name" value="GGDEF"/>
    <property type="match status" value="1"/>
</dbReference>
<dbReference type="PROSITE" id="PS50887">
    <property type="entry name" value="GGDEF"/>
    <property type="match status" value="1"/>
</dbReference>
<gene>
    <name evidence="5" type="ORF">MZO42_08535</name>
</gene>
<proteinExistence type="predicted"/>
<name>A0ABU3N2G3_9SPHN</name>
<dbReference type="NCBIfam" id="TIGR00254">
    <property type="entry name" value="GGDEF"/>
    <property type="match status" value="1"/>
</dbReference>
<evidence type="ECO:0000259" key="4">
    <source>
        <dbReference type="PROSITE" id="PS50887"/>
    </source>
</evidence>
<feature type="transmembrane region" description="Helical" evidence="2">
    <location>
        <begin position="16"/>
        <end position="43"/>
    </location>
</feature>
<dbReference type="CDD" id="cd01948">
    <property type="entry name" value="EAL"/>
    <property type="match status" value="1"/>
</dbReference>
<evidence type="ECO:0000256" key="2">
    <source>
        <dbReference type="SAM" id="Phobius"/>
    </source>
</evidence>
<dbReference type="CDD" id="cd01949">
    <property type="entry name" value="GGDEF"/>
    <property type="match status" value="1"/>
</dbReference>
<dbReference type="InterPro" id="IPR052155">
    <property type="entry name" value="Biofilm_reg_signaling"/>
</dbReference>
<evidence type="ECO:0000256" key="1">
    <source>
        <dbReference type="SAM" id="MobiDB-lite"/>
    </source>
</evidence>
<reference evidence="5" key="1">
    <citation type="submission" date="2022-04" db="EMBL/GenBank/DDBJ databases">
        <title>Tomato heritable bacteria conferring resistance against bacterial wilt.</title>
        <authorList>
            <person name="Yin J."/>
        </authorList>
    </citation>
    <scope>NUCLEOTIDE SEQUENCE</scope>
    <source>
        <strain evidence="5">Cra20</strain>
    </source>
</reference>